<dbReference type="AlphaFoldDB" id="A0A7J9PHT2"/>
<accession>A0A7J9PHT2</accession>
<dbReference type="EMBL" id="JACDUL010000004">
    <property type="protein sequence ID" value="MBA2862793.1"/>
    <property type="molecule type" value="Genomic_DNA"/>
</dbReference>
<comment type="caution">
    <text evidence="1">The sequence shown here is derived from an EMBL/GenBank/DDBJ whole genome shotgun (WGS) entry which is preliminary data.</text>
</comment>
<sequence>MIGVSKMYSEIMELCGIKDFEIVNPYKNSCNCDYLLISKGYFEKVHKLNPNSKIIEINSATFLDLIKSLESLKKENIGDNESIGQSIEKLKKLDFKIKNDNLEFVKNFKYNIDSDSKFIKKILYDLGFKNKICRTIKIIPDYNLIENSDLNDIIVLKTHRYDLNLIERIEDRYLSILNSLNNIILKKT</sequence>
<dbReference type="RefSeq" id="WP_012068134.1">
    <property type="nucleotide sequence ID" value="NZ_JACDUL010000004.1"/>
</dbReference>
<evidence type="ECO:0000313" key="1">
    <source>
        <dbReference type="EMBL" id="MBA2862793.1"/>
    </source>
</evidence>
<dbReference type="Proteomes" id="UP000533207">
    <property type="component" value="Unassembled WGS sequence"/>
</dbReference>
<organism evidence="1 2">
    <name type="scientific">Methanococcus maripaludis</name>
    <name type="common">Methanococcus deltae</name>
    <dbReference type="NCBI Taxonomy" id="39152"/>
    <lineage>
        <taxon>Archaea</taxon>
        <taxon>Methanobacteriati</taxon>
        <taxon>Methanobacteriota</taxon>
        <taxon>Methanomada group</taxon>
        <taxon>Methanococci</taxon>
        <taxon>Methanococcales</taxon>
        <taxon>Methanococcaceae</taxon>
        <taxon>Methanococcus</taxon>
    </lineage>
</organism>
<reference evidence="1 2" key="1">
    <citation type="submission" date="2020-07" db="EMBL/GenBank/DDBJ databases">
        <title>Genomic Encyclopedia of Type Strains, Phase IV (KMG-V): Genome sequencing to study the core and pangenomes of soil and plant-associated prokaryotes.</title>
        <authorList>
            <person name="Whitman W."/>
        </authorList>
    </citation>
    <scope>NUCLEOTIDE SEQUENCE [LARGE SCALE GENOMIC DNA]</scope>
    <source>
        <strain evidence="1 2">C8</strain>
    </source>
</reference>
<name>A0A7J9PHT2_METMI</name>
<evidence type="ECO:0000313" key="2">
    <source>
        <dbReference type="Proteomes" id="UP000533207"/>
    </source>
</evidence>
<gene>
    <name evidence="1" type="ORF">HNP90_001690</name>
</gene>
<protein>
    <submittedName>
        <fullName evidence="1">Segregation and condensation protein B</fullName>
    </submittedName>
</protein>
<proteinExistence type="predicted"/>